<proteinExistence type="predicted"/>
<evidence type="ECO:0000313" key="4">
    <source>
        <dbReference type="Proteomes" id="UP000006039"/>
    </source>
</evidence>
<feature type="region of interest" description="Disordered" evidence="1">
    <location>
        <begin position="1"/>
        <end position="121"/>
    </location>
</feature>
<dbReference type="Proteomes" id="UP000006039">
    <property type="component" value="Unassembled WGS sequence"/>
</dbReference>
<dbReference type="EnsemblFungi" id="EJT73924">
    <property type="protein sequence ID" value="EJT73924"/>
    <property type="gene ID" value="GGTG_07778"/>
</dbReference>
<reference evidence="2" key="3">
    <citation type="submission" date="2010-09" db="EMBL/GenBank/DDBJ databases">
        <title>Annotation of Gaeumannomyces graminis var. tritici R3-111a-1.</title>
        <authorList>
            <consortium name="The Broad Institute Genome Sequencing Platform"/>
            <person name="Ma L.-J."/>
            <person name="Dead R."/>
            <person name="Young S.K."/>
            <person name="Zeng Q."/>
            <person name="Gargeya S."/>
            <person name="Fitzgerald M."/>
            <person name="Haas B."/>
            <person name="Abouelleil A."/>
            <person name="Alvarado L."/>
            <person name="Arachchi H.M."/>
            <person name="Berlin A."/>
            <person name="Brown A."/>
            <person name="Chapman S.B."/>
            <person name="Chen Z."/>
            <person name="Dunbar C."/>
            <person name="Freedman E."/>
            <person name="Gearin G."/>
            <person name="Gellesch M."/>
            <person name="Goldberg J."/>
            <person name="Griggs A."/>
            <person name="Gujja S."/>
            <person name="Heiman D."/>
            <person name="Howarth C."/>
            <person name="Larson L."/>
            <person name="Lui A."/>
            <person name="MacDonald P.J.P."/>
            <person name="Mehta T."/>
            <person name="Montmayeur A."/>
            <person name="Murphy C."/>
            <person name="Neiman D."/>
            <person name="Pearson M."/>
            <person name="Priest M."/>
            <person name="Roberts A."/>
            <person name="Saif S."/>
            <person name="Shea T."/>
            <person name="Shenoy N."/>
            <person name="Sisk P."/>
            <person name="Stolte C."/>
            <person name="Sykes S."/>
            <person name="Yandava C."/>
            <person name="Wortman J."/>
            <person name="Nusbaum C."/>
            <person name="Birren B."/>
        </authorList>
    </citation>
    <scope>NUCLEOTIDE SEQUENCE</scope>
    <source>
        <strain evidence="2">R3-111a-1</strain>
    </source>
</reference>
<reference evidence="3" key="5">
    <citation type="submission" date="2018-04" db="UniProtKB">
        <authorList>
            <consortium name="EnsemblFungi"/>
        </authorList>
    </citation>
    <scope>IDENTIFICATION</scope>
    <source>
        <strain evidence="3">R3-111a-1</strain>
    </source>
</reference>
<gene>
    <name evidence="3" type="primary">20348236</name>
    <name evidence="2" type="ORF">GGTG_07778</name>
</gene>
<dbReference type="AlphaFoldDB" id="J3P2N2"/>
<name>J3P2N2_GAET3</name>
<accession>J3P2N2</accession>
<evidence type="ECO:0000313" key="3">
    <source>
        <dbReference type="EnsemblFungi" id="EJT73924"/>
    </source>
</evidence>
<feature type="compositionally biased region" description="Low complexity" evidence="1">
    <location>
        <begin position="87"/>
        <end position="96"/>
    </location>
</feature>
<keyword evidence="4" id="KW-1185">Reference proteome</keyword>
<protein>
    <submittedName>
        <fullName evidence="2 3">Uncharacterized protein</fullName>
    </submittedName>
</protein>
<dbReference type="eggNOG" id="ENOG502RVW6">
    <property type="taxonomic scope" value="Eukaryota"/>
</dbReference>
<reference evidence="2" key="2">
    <citation type="submission" date="2010-07" db="EMBL/GenBank/DDBJ databases">
        <authorList>
            <consortium name="The Broad Institute Genome Sequencing Platform"/>
            <consortium name="Broad Institute Genome Sequencing Center for Infectious Disease"/>
            <person name="Ma L.-J."/>
            <person name="Dead R."/>
            <person name="Young S."/>
            <person name="Zeng Q."/>
            <person name="Koehrsen M."/>
            <person name="Alvarado L."/>
            <person name="Berlin A."/>
            <person name="Chapman S.B."/>
            <person name="Chen Z."/>
            <person name="Freedman E."/>
            <person name="Gellesch M."/>
            <person name="Goldberg J."/>
            <person name="Griggs A."/>
            <person name="Gujja S."/>
            <person name="Heilman E.R."/>
            <person name="Heiman D."/>
            <person name="Hepburn T."/>
            <person name="Howarth C."/>
            <person name="Jen D."/>
            <person name="Larson L."/>
            <person name="Mehta T."/>
            <person name="Neiman D."/>
            <person name="Pearson M."/>
            <person name="Roberts A."/>
            <person name="Saif S."/>
            <person name="Shea T."/>
            <person name="Shenoy N."/>
            <person name="Sisk P."/>
            <person name="Stolte C."/>
            <person name="Sykes S."/>
            <person name="Walk T."/>
            <person name="White J."/>
            <person name="Yandava C."/>
            <person name="Haas B."/>
            <person name="Nusbaum C."/>
            <person name="Birren B."/>
        </authorList>
    </citation>
    <scope>NUCLEOTIDE SEQUENCE</scope>
    <source>
        <strain evidence="2">R3-111a-1</strain>
    </source>
</reference>
<feature type="compositionally biased region" description="Low complexity" evidence="1">
    <location>
        <begin position="44"/>
        <end position="75"/>
    </location>
</feature>
<feature type="region of interest" description="Disordered" evidence="1">
    <location>
        <begin position="170"/>
        <end position="257"/>
    </location>
</feature>
<dbReference type="VEuPathDB" id="FungiDB:GGTG_07778"/>
<dbReference type="HOGENOM" id="CLU_029046_0_0_1"/>
<feature type="compositionally biased region" description="Pro residues" evidence="1">
    <location>
        <begin position="210"/>
        <end position="230"/>
    </location>
</feature>
<dbReference type="OrthoDB" id="3921198at2759"/>
<organism evidence="2">
    <name type="scientific">Gaeumannomyces tritici (strain R3-111a-1)</name>
    <name type="common">Wheat and barley take-all root rot fungus</name>
    <name type="synonym">Gaeumannomyces graminis var. tritici</name>
    <dbReference type="NCBI Taxonomy" id="644352"/>
    <lineage>
        <taxon>Eukaryota</taxon>
        <taxon>Fungi</taxon>
        <taxon>Dikarya</taxon>
        <taxon>Ascomycota</taxon>
        <taxon>Pezizomycotina</taxon>
        <taxon>Sordariomycetes</taxon>
        <taxon>Sordariomycetidae</taxon>
        <taxon>Magnaporthales</taxon>
        <taxon>Magnaporthaceae</taxon>
        <taxon>Gaeumannomyces</taxon>
    </lineage>
</organism>
<reference evidence="3" key="4">
    <citation type="journal article" date="2015" name="G3 (Bethesda)">
        <title>Genome sequences of three phytopathogenic species of the Magnaporthaceae family of fungi.</title>
        <authorList>
            <person name="Okagaki L.H."/>
            <person name="Nunes C.C."/>
            <person name="Sailsbery J."/>
            <person name="Clay B."/>
            <person name="Brown D."/>
            <person name="John T."/>
            <person name="Oh Y."/>
            <person name="Young N."/>
            <person name="Fitzgerald M."/>
            <person name="Haas B.J."/>
            <person name="Zeng Q."/>
            <person name="Young S."/>
            <person name="Adiconis X."/>
            <person name="Fan L."/>
            <person name="Levin J.Z."/>
            <person name="Mitchell T.K."/>
            <person name="Okubara P.A."/>
            <person name="Farman M.L."/>
            <person name="Kohn L.M."/>
            <person name="Birren B."/>
            <person name="Ma L.-J."/>
            <person name="Dean R.A."/>
        </authorList>
    </citation>
    <scope>NUCLEOTIDE SEQUENCE</scope>
    <source>
        <strain evidence="3">R3-111a-1</strain>
    </source>
</reference>
<evidence type="ECO:0000256" key="1">
    <source>
        <dbReference type="SAM" id="MobiDB-lite"/>
    </source>
</evidence>
<dbReference type="RefSeq" id="XP_009223868.1">
    <property type="nucleotide sequence ID" value="XM_009225604.1"/>
</dbReference>
<evidence type="ECO:0000313" key="2">
    <source>
        <dbReference type="EMBL" id="EJT73924.1"/>
    </source>
</evidence>
<dbReference type="STRING" id="644352.J3P2N2"/>
<sequence>MHPASTLADASPKTDEPSKASGQHQRHTSPGFAVHPSSRHTHSPHSASPMRKNTTSSTSTNATHTTGTTITSNETPGSPFSLDASPSFSSQQVFSVKDGADLTGGRRASRRRTGPLSAEQREKAALIRKLGACNDCRRRRVACHPNHHNMTWEDAFRKYRAHSPVHELAPLGARPLSPRPVNLEPLSNGNTPLLTHDPHDMEVDSAQPPTTTPTPLPPNQQPLPPPPPIRAPLGSESRVRKPLPSGPRLEKLAGQASQAVHAARTAHSGPQQTAESIQSELQAAASKIASNPYRSRYTAVQALLLYWEDDEEDGELVSSVEYLAEVLQKDYQYVTETKMIPSSPESGKSPWRWLSRTVTNFVDNRDDRDVLKLVFYKGQSYLDGDREMVLARSRDRLKGPTIRWSGIQQILEETSSDTLIIMDAAYYPSSKLVRQQGVLEVVAASASEEHFGSMGNASFTRAVAEQLHTRISQRNHMAPLTAAELHAKLLSSYPKMVQDRYPEKPIVKSFPSPLHMQISGNSRLPSILLAPLRRGLLFGIEPDPTAPRLNLTLQFGADSAPFDMEKWAEWLRLMPDGVKDVKVEWPCNNFNNTFP</sequence>
<dbReference type="EMBL" id="GL385398">
    <property type="protein sequence ID" value="EJT73924.1"/>
    <property type="molecule type" value="Genomic_DNA"/>
</dbReference>
<reference evidence="4" key="1">
    <citation type="submission" date="2010-07" db="EMBL/GenBank/DDBJ databases">
        <title>The genome sequence of Gaeumannomyces graminis var. tritici strain R3-111a-1.</title>
        <authorList>
            <consortium name="The Broad Institute Genome Sequencing Platform"/>
            <person name="Ma L.-J."/>
            <person name="Dead R."/>
            <person name="Young S."/>
            <person name="Zeng Q."/>
            <person name="Koehrsen M."/>
            <person name="Alvarado L."/>
            <person name="Berlin A."/>
            <person name="Chapman S.B."/>
            <person name="Chen Z."/>
            <person name="Freedman E."/>
            <person name="Gellesch M."/>
            <person name="Goldberg J."/>
            <person name="Griggs A."/>
            <person name="Gujja S."/>
            <person name="Heilman E.R."/>
            <person name="Heiman D."/>
            <person name="Hepburn T."/>
            <person name="Howarth C."/>
            <person name="Jen D."/>
            <person name="Larson L."/>
            <person name="Mehta T."/>
            <person name="Neiman D."/>
            <person name="Pearson M."/>
            <person name="Roberts A."/>
            <person name="Saif S."/>
            <person name="Shea T."/>
            <person name="Shenoy N."/>
            <person name="Sisk P."/>
            <person name="Stolte C."/>
            <person name="Sykes S."/>
            <person name="Walk T."/>
            <person name="White J."/>
            <person name="Yandava C."/>
            <person name="Haas B."/>
            <person name="Nusbaum C."/>
            <person name="Birren B."/>
        </authorList>
    </citation>
    <scope>NUCLEOTIDE SEQUENCE [LARGE SCALE GENOMIC DNA]</scope>
    <source>
        <strain evidence="4">R3-111a-1</strain>
    </source>
</reference>
<dbReference type="GeneID" id="20348236"/>